<name>A0ABS1VC27_9PROT</name>
<dbReference type="PANTHER" id="PTHR47515">
    <property type="entry name" value="LOW CALCIUM RESPONSE LOCUS PROTEIN T"/>
    <property type="match status" value="1"/>
</dbReference>
<dbReference type="InterPro" id="IPR001584">
    <property type="entry name" value="Integrase_cat-core"/>
</dbReference>
<dbReference type="Pfam" id="PF13683">
    <property type="entry name" value="rve_3"/>
    <property type="match status" value="1"/>
</dbReference>
<comment type="caution">
    <text evidence="3">The sequence shown here is derived from an EMBL/GenBank/DDBJ whole genome shotgun (WGS) entry which is preliminary data.</text>
</comment>
<feature type="region of interest" description="Disordered" evidence="1">
    <location>
        <begin position="1"/>
        <end position="21"/>
    </location>
</feature>
<feature type="domain" description="Integrase catalytic" evidence="2">
    <location>
        <begin position="12"/>
        <end position="71"/>
    </location>
</feature>
<proteinExistence type="predicted"/>
<reference evidence="3 4" key="1">
    <citation type="submission" date="2021-01" db="EMBL/GenBank/DDBJ databases">
        <title>Belnapia mucosa sp. nov. and Belnapia arida sp. nov., isolated from the Tabernas Desert (Almeria, Spain).</title>
        <authorList>
            <person name="Molina-Menor E."/>
            <person name="Vidal-Verdu A."/>
            <person name="Calonge A."/>
            <person name="Satari L."/>
            <person name="Pereto Magraner J."/>
            <person name="Porcar Miralles M."/>
        </authorList>
    </citation>
    <scope>NUCLEOTIDE SEQUENCE [LARGE SCALE GENOMIC DNA]</scope>
    <source>
        <strain evidence="3 4">T6</strain>
    </source>
</reference>
<evidence type="ECO:0000256" key="1">
    <source>
        <dbReference type="SAM" id="MobiDB-lite"/>
    </source>
</evidence>
<keyword evidence="4" id="KW-1185">Reference proteome</keyword>
<gene>
    <name evidence="3" type="ORF">JMJ55_28285</name>
</gene>
<accession>A0ABS1VC27</accession>
<evidence type="ECO:0000313" key="4">
    <source>
        <dbReference type="Proteomes" id="UP000606490"/>
    </source>
</evidence>
<dbReference type="Proteomes" id="UP000606490">
    <property type="component" value="Unassembled WGS sequence"/>
</dbReference>
<dbReference type="InterPro" id="IPR012337">
    <property type="entry name" value="RNaseH-like_sf"/>
</dbReference>
<evidence type="ECO:0000259" key="2">
    <source>
        <dbReference type="Pfam" id="PF13683"/>
    </source>
</evidence>
<organism evidence="3 4">
    <name type="scientific">Belnapia mucosa</name>
    <dbReference type="NCBI Taxonomy" id="2804532"/>
    <lineage>
        <taxon>Bacteria</taxon>
        <taxon>Pseudomonadati</taxon>
        <taxon>Pseudomonadota</taxon>
        <taxon>Alphaproteobacteria</taxon>
        <taxon>Acetobacterales</taxon>
        <taxon>Roseomonadaceae</taxon>
        <taxon>Belnapia</taxon>
    </lineage>
</organism>
<dbReference type="PANTHER" id="PTHR47515:SF1">
    <property type="entry name" value="BLR2054 PROTEIN"/>
    <property type="match status" value="1"/>
</dbReference>
<protein>
    <submittedName>
        <fullName evidence="3">Transposase</fullName>
    </submittedName>
</protein>
<dbReference type="RefSeq" id="WP_202828987.1">
    <property type="nucleotide sequence ID" value="NZ_JAEUXJ010000030.1"/>
</dbReference>
<feature type="region of interest" description="Disordered" evidence="1">
    <location>
        <begin position="78"/>
        <end position="108"/>
    </location>
</feature>
<evidence type="ECO:0000313" key="3">
    <source>
        <dbReference type="EMBL" id="MBL6459226.1"/>
    </source>
</evidence>
<dbReference type="EMBL" id="JAEUXJ010000030">
    <property type="protein sequence ID" value="MBL6459226.1"/>
    <property type="molecule type" value="Genomic_DNA"/>
</dbReference>
<sequence>MDHRHRCQDGVHRAGQPLEERLGESFNGKLRDELLNTEVFSTLAEAKVLIEQWRGHYNTVRPHSSLRYQPPAPEVLLMPRVPSPARPAPSRSGPTNPGRHWKSVWTPSWGPVRTTPSTVPGVC</sequence>
<dbReference type="SUPFAM" id="SSF53098">
    <property type="entry name" value="Ribonuclease H-like"/>
    <property type="match status" value="1"/>
</dbReference>